<dbReference type="SUPFAM" id="SSF68906">
    <property type="entry name" value="SAP domain"/>
    <property type="match status" value="1"/>
</dbReference>
<evidence type="ECO:0000259" key="2">
    <source>
        <dbReference type="PROSITE" id="PS50800"/>
    </source>
</evidence>
<evidence type="ECO:0000256" key="1">
    <source>
        <dbReference type="SAM" id="MobiDB-lite"/>
    </source>
</evidence>
<evidence type="ECO:0000313" key="3">
    <source>
        <dbReference type="EMBL" id="CAD9173786.1"/>
    </source>
</evidence>
<dbReference type="InterPro" id="IPR003034">
    <property type="entry name" value="SAP_dom"/>
</dbReference>
<dbReference type="AlphaFoldDB" id="A0A7S1RRZ9"/>
<dbReference type="EMBL" id="HBGE01084838">
    <property type="protein sequence ID" value="CAD9173786.1"/>
    <property type="molecule type" value="Transcribed_RNA"/>
</dbReference>
<feature type="region of interest" description="Disordered" evidence="1">
    <location>
        <begin position="126"/>
        <end position="191"/>
    </location>
</feature>
<proteinExistence type="predicted"/>
<dbReference type="PROSITE" id="PS50800">
    <property type="entry name" value="SAP"/>
    <property type="match status" value="1"/>
</dbReference>
<dbReference type="InterPro" id="IPR036361">
    <property type="entry name" value="SAP_dom_sf"/>
</dbReference>
<feature type="domain" description="SAP" evidence="2">
    <location>
        <begin position="88"/>
        <end position="122"/>
    </location>
</feature>
<protein>
    <recommendedName>
        <fullName evidence="2">SAP domain-containing protein</fullName>
    </recommendedName>
</protein>
<accession>A0A7S1RRZ9</accession>
<organism evidence="3">
    <name type="scientific">Alexandrium catenella</name>
    <name type="common">Red tide dinoflagellate</name>
    <name type="synonym">Gonyaulax catenella</name>
    <dbReference type="NCBI Taxonomy" id="2925"/>
    <lineage>
        <taxon>Eukaryota</taxon>
        <taxon>Sar</taxon>
        <taxon>Alveolata</taxon>
        <taxon>Dinophyceae</taxon>
        <taxon>Gonyaulacales</taxon>
        <taxon>Pyrocystaceae</taxon>
        <taxon>Alexandrium</taxon>
    </lineage>
</organism>
<name>A0A7S1RRZ9_ALECA</name>
<gene>
    <name evidence="3" type="ORF">ACAT0790_LOCUS50555</name>
</gene>
<sequence length="191" mass="20813">MIRPGPPPPSPSRPLRSWLEEAIPLPTSRSAMVGADLATRLARRIALPAPACDDLGRDCGPLQPTKLSAAEGSQRLGRQLRAFVATVVRARTMPELREECRLCSLSANGQKEELVERITGAIGGFSSGRLVETQGSTPPRRRLSIKSSEETPPPPPAKRRRLSVKSPEVPPPEVKAEQRLLSVRRLSGPRR</sequence>
<reference evidence="3" key="1">
    <citation type="submission" date="2021-01" db="EMBL/GenBank/DDBJ databases">
        <authorList>
            <person name="Corre E."/>
            <person name="Pelletier E."/>
            <person name="Niang G."/>
            <person name="Scheremetjew M."/>
            <person name="Finn R."/>
            <person name="Kale V."/>
            <person name="Holt S."/>
            <person name="Cochrane G."/>
            <person name="Meng A."/>
            <person name="Brown T."/>
            <person name="Cohen L."/>
        </authorList>
    </citation>
    <scope>NUCLEOTIDE SEQUENCE</scope>
    <source>
        <strain evidence="3">OF101</strain>
    </source>
</reference>
<dbReference type="Pfam" id="PF02037">
    <property type="entry name" value="SAP"/>
    <property type="match status" value="1"/>
</dbReference>
<dbReference type="Gene3D" id="1.10.720.30">
    <property type="entry name" value="SAP domain"/>
    <property type="match status" value="1"/>
</dbReference>